<proteinExistence type="inferred from homology"/>
<organism evidence="7 8">
    <name type="scientific">Mortierella alpina</name>
    <name type="common">Oleaginous fungus</name>
    <name type="synonym">Mortierella renispora</name>
    <dbReference type="NCBI Taxonomy" id="64518"/>
    <lineage>
        <taxon>Eukaryota</taxon>
        <taxon>Fungi</taxon>
        <taxon>Fungi incertae sedis</taxon>
        <taxon>Mucoromycota</taxon>
        <taxon>Mortierellomycotina</taxon>
        <taxon>Mortierellomycetes</taxon>
        <taxon>Mortierellales</taxon>
        <taxon>Mortierellaceae</taxon>
        <taxon>Mortierella</taxon>
    </lineage>
</organism>
<evidence type="ECO:0000313" key="7">
    <source>
        <dbReference type="EMBL" id="KAG9327359.1"/>
    </source>
</evidence>
<accession>A0A9P8D2L3</accession>
<protein>
    <recommendedName>
        <fullName evidence="6">FAD-binding domain-containing protein</fullName>
    </recommendedName>
</protein>
<dbReference type="EMBL" id="JAIFTL010000005">
    <property type="protein sequence ID" value="KAG9327359.1"/>
    <property type="molecule type" value="Genomic_DNA"/>
</dbReference>
<gene>
    <name evidence="7" type="ORF">KVV02_005935</name>
</gene>
<keyword evidence="2" id="KW-0285">Flavoprotein</keyword>
<comment type="similarity">
    <text evidence="1">Belongs to the paxM FAD-dependent monooxygenase family.</text>
</comment>
<dbReference type="GO" id="GO:0004497">
    <property type="term" value="F:monooxygenase activity"/>
    <property type="evidence" value="ECO:0007669"/>
    <property type="project" value="InterPro"/>
</dbReference>
<evidence type="ECO:0000256" key="2">
    <source>
        <dbReference type="ARBA" id="ARBA00022630"/>
    </source>
</evidence>
<feature type="compositionally biased region" description="Low complexity" evidence="5">
    <location>
        <begin position="294"/>
        <end position="305"/>
    </location>
</feature>
<dbReference type="InterPro" id="IPR050562">
    <property type="entry name" value="FAD_mOase_fung"/>
</dbReference>
<feature type="compositionally biased region" description="Basic residues" evidence="5">
    <location>
        <begin position="339"/>
        <end position="351"/>
    </location>
</feature>
<feature type="domain" description="FAD-binding" evidence="6">
    <location>
        <begin position="423"/>
        <end position="478"/>
    </location>
</feature>
<dbReference type="GO" id="GO:0071949">
    <property type="term" value="F:FAD binding"/>
    <property type="evidence" value="ECO:0007669"/>
    <property type="project" value="InterPro"/>
</dbReference>
<reference evidence="7" key="1">
    <citation type="submission" date="2021-07" db="EMBL/GenBank/DDBJ databases">
        <title>Draft genome of Mortierella alpina, strain LL118, isolated from an aspen leaf litter sample.</title>
        <authorList>
            <person name="Yang S."/>
            <person name="Vinatzer B.A."/>
        </authorList>
    </citation>
    <scope>NUCLEOTIDE SEQUENCE</scope>
    <source>
        <strain evidence="7">LL118</strain>
    </source>
</reference>
<feature type="domain" description="FAD-binding" evidence="6">
    <location>
        <begin position="6"/>
        <end position="177"/>
    </location>
</feature>
<dbReference type="PANTHER" id="PTHR47356:SF2">
    <property type="entry name" value="FAD-BINDING DOMAIN-CONTAINING PROTEIN-RELATED"/>
    <property type="match status" value="1"/>
</dbReference>
<evidence type="ECO:0000256" key="4">
    <source>
        <dbReference type="ARBA" id="ARBA00023002"/>
    </source>
</evidence>
<evidence type="ECO:0000259" key="6">
    <source>
        <dbReference type="Pfam" id="PF01494"/>
    </source>
</evidence>
<dbReference type="PRINTS" id="PR00420">
    <property type="entry name" value="RNGMNOXGNASE"/>
</dbReference>
<comment type="caution">
    <text evidence="7">The sequence shown here is derived from an EMBL/GenBank/DDBJ whole genome shotgun (WGS) entry which is preliminary data.</text>
</comment>
<dbReference type="Gene3D" id="3.50.50.60">
    <property type="entry name" value="FAD/NAD(P)-binding domain"/>
    <property type="match status" value="2"/>
</dbReference>
<name>A0A9P8D2L3_MORAP</name>
<keyword evidence="4" id="KW-0560">Oxidoreductase</keyword>
<feature type="compositionally biased region" description="Low complexity" evidence="5">
    <location>
        <begin position="352"/>
        <end position="362"/>
    </location>
</feature>
<feature type="region of interest" description="Disordered" evidence="5">
    <location>
        <begin position="250"/>
        <end position="370"/>
    </location>
</feature>
<feature type="compositionally biased region" description="Basic and acidic residues" evidence="5">
    <location>
        <begin position="655"/>
        <end position="665"/>
    </location>
</feature>
<evidence type="ECO:0000256" key="3">
    <source>
        <dbReference type="ARBA" id="ARBA00022827"/>
    </source>
</evidence>
<feature type="compositionally biased region" description="Low complexity" evidence="5">
    <location>
        <begin position="325"/>
        <end position="337"/>
    </location>
</feature>
<keyword evidence="3" id="KW-0274">FAD</keyword>
<evidence type="ECO:0000256" key="1">
    <source>
        <dbReference type="ARBA" id="ARBA00007992"/>
    </source>
</evidence>
<dbReference type="InterPro" id="IPR036188">
    <property type="entry name" value="FAD/NAD-bd_sf"/>
</dbReference>
<dbReference type="Pfam" id="PF01494">
    <property type="entry name" value="FAD_binding_3"/>
    <property type="match status" value="2"/>
</dbReference>
<feature type="compositionally biased region" description="Polar residues" evidence="5">
    <location>
        <begin position="250"/>
        <end position="261"/>
    </location>
</feature>
<feature type="region of interest" description="Disordered" evidence="5">
    <location>
        <begin position="654"/>
        <end position="673"/>
    </location>
</feature>
<sequence length="673" mass="74406">MAPPQFKVIIVGGGIAGLSLGVMLERAGIEYLILETANEVRPLGGVVYVGPPALRAFEQLGLLDDLFRQSNILTGLTLMNHKLAKICRLSTENAKDRYGYHTLTIVRPKLYDILLSRIPAYKVLFGKQVTSTTQSTDGVKIRCKDGSTYNGDILVAADGGSSAIRDTIYEEIRMRSKKLQHPSDYAKPKLDQRCVIGVTEPLSTRKYPVLGSKNCELMVVMPKDSNCVVWFVPMAEKRFGWGITSPLPATTDSAANSQTDHSPPGSRGSLESAFYDGPKSAPNSGRGRSLSMTSGISYNSSPSSSFTPEYHNSDGYYDNSTGVYNMSNNSSSQVSSSKTLRKRHSLGRMSKHSNSSNSSQKSTFQQFPSVLRTNTERNLDIADLPRDRTWDKLDEKYTVEESIREQPCPFGGVLGDLVDHTSRKMITTVVVEEKYYHTWHSGRIVLLGDACHKLLPSSGHGTTQGILDAISLASLLSDLPSNSSTDIDALFCVHHDRRGPLAKGAVTASMHSNHLLFNRRLSGKFMRKMSSTWASDWLMVKILDRLFESRPTLPFLQPVPDRGSSNNKDAAVPLLKDKRFALARRKSVSSGYLSGDSGASRYGSESEFRVDQMESDMFSYSMPSILLPGSTSMTRLMESMMDIEGTLIPMQPRPVAKEPHHERSSHWHFYQGS</sequence>
<dbReference type="PANTHER" id="PTHR47356">
    <property type="entry name" value="FAD-DEPENDENT MONOOXYGENASE ASQG-RELATED"/>
    <property type="match status" value="1"/>
</dbReference>
<dbReference type="AlphaFoldDB" id="A0A9P8D2L3"/>
<evidence type="ECO:0000256" key="5">
    <source>
        <dbReference type="SAM" id="MobiDB-lite"/>
    </source>
</evidence>
<dbReference type="Proteomes" id="UP000717515">
    <property type="component" value="Unassembled WGS sequence"/>
</dbReference>
<dbReference type="SUPFAM" id="SSF51905">
    <property type="entry name" value="FAD/NAD(P)-binding domain"/>
    <property type="match status" value="1"/>
</dbReference>
<evidence type="ECO:0000313" key="8">
    <source>
        <dbReference type="Proteomes" id="UP000717515"/>
    </source>
</evidence>
<dbReference type="InterPro" id="IPR002938">
    <property type="entry name" value="FAD-bd"/>
</dbReference>